<organism evidence="3 4">
    <name type="scientific">Candidatus Roizmanbacteria bacterium RIFCSPLOWO2_01_FULL_37_12</name>
    <dbReference type="NCBI Taxonomy" id="1802056"/>
    <lineage>
        <taxon>Bacteria</taxon>
        <taxon>Candidatus Roizmaniibacteriota</taxon>
    </lineage>
</organism>
<comment type="caution">
    <text evidence="3">The sequence shown here is derived from an EMBL/GenBank/DDBJ whole genome shotgun (WGS) entry which is preliminary data.</text>
</comment>
<dbReference type="EMBL" id="MGAG01000006">
    <property type="protein sequence ID" value="OGK42027.1"/>
    <property type="molecule type" value="Genomic_DNA"/>
</dbReference>
<dbReference type="Gene3D" id="2.60.15.10">
    <property type="entry name" value="F0F1 ATP synthase delta/epsilon subunit, N-terminal"/>
    <property type="match status" value="1"/>
</dbReference>
<protein>
    <recommendedName>
        <fullName evidence="2">ATP synthase F1 complex delta/epsilon subunit N-terminal domain-containing protein</fullName>
    </recommendedName>
</protein>
<keyword evidence="1" id="KW-0066">ATP synthesis</keyword>
<evidence type="ECO:0000256" key="1">
    <source>
        <dbReference type="ARBA" id="ARBA00023196"/>
    </source>
</evidence>
<dbReference type="Proteomes" id="UP000177698">
    <property type="component" value="Unassembled WGS sequence"/>
</dbReference>
<dbReference type="GO" id="GO:0045259">
    <property type="term" value="C:proton-transporting ATP synthase complex"/>
    <property type="evidence" value="ECO:0007669"/>
    <property type="project" value="UniProtKB-KW"/>
</dbReference>
<evidence type="ECO:0000313" key="4">
    <source>
        <dbReference type="Proteomes" id="UP000177698"/>
    </source>
</evidence>
<proteinExistence type="predicted"/>
<name>A0A1F7IF95_9BACT</name>
<dbReference type="AlphaFoldDB" id="A0A1F7IF95"/>
<dbReference type="Pfam" id="PF02823">
    <property type="entry name" value="ATP-synt_DE_N"/>
    <property type="match status" value="1"/>
</dbReference>
<dbReference type="SUPFAM" id="SSF51344">
    <property type="entry name" value="Epsilon subunit of F1F0-ATP synthase N-terminal domain"/>
    <property type="match status" value="1"/>
</dbReference>
<evidence type="ECO:0000259" key="2">
    <source>
        <dbReference type="Pfam" id="PF02823"/>
    </source>
</evidence>
<accession>A0A1F7IF95</accession>
<dbReference type="GO" id="GO:0015986">
    <property type="term" value="P:proton motive force-driven ATP synthesis"/>
    <property type="evidence" value="ECO:0007669"/>
    <property type="project" value="InterPro"/>
</dbReference>
<reference evidence="3 4" key="1">
    <citation type="journal article" date="2016" name="Nat. Commun.">
        <title>Thousands of microbial genomes shed light on interconnected biogeochemical processes in an aquifer system.</title>
        <authorList>
            <person name="Anantharaman K."/>
            <person name="Brown C.T."/>
            <person name="Hug L.A."/>
            <person name="Sharon I."/>
            <person name="Castelle C.J."/>
            <person name="Probst A.J."/>
            <person name="Thomas B.C."/>
            <person name="Singh A."/>
            <person name="Wilkins M.J."/>
            <person name="Karaoz U."/>
            <person name="Brodie E.L."/>
            <person name="Williams K.H."/>
            <person name="Hubbard S.S."/>
            <person name="Banfield J.F."/>
        </authorList>
    </citation>
    <scope>NUCLEOTIDE SEQUENCE [LARGE SCALE GENOMIC DNA]</scope>
</reference>
<sequence length="86" mass="9623">MQDISVTIYGLESVLYKGNVNAITSINEKGKFDILPLHSNFISIVKDYLTLQLKDGSEKKFKLIQGVLKFTDNEASIFLGLEGLKE</sequence>
<dbReference type="InterPro" id="IPR020546">
    <property type="entry name" value="ATP_synth_F1_dsu/esu_N"/>
</dbReference>
<keyword evidence="1" id="KW-0139">CF(1)</keyword>
<gene>
    <name evidence="3" type="ORF">A2954_03475</name>
</gene>
<dbReference type="InterPro" id="IPR036771">
    <property type="entry name" value="ATPsynth_dsu/esu_N"/>
</dbReference>
<feature type="domain" description="ATP synthase F1 complex delta/epsilon subunit N-terminal" evidence="2">
    <location>
        <begin position="5"/>
        <end position="77"/>
    </location>
</feature>
<evidence type="ECO:0000313" key="3">
    <source>
        <dbReference type="EMBL" id="OGK42027.1"/>
    </source>
</evidence>
<dbReference type="STRING" id="1802056.A2954_03475"/>